<dbReference type="Proteomes" id="UP001175227">
    <property type="component" value="Unassembled WGS sequence"/>
</dbReference>
<evidence type="ECO:0000313" key="3">
    <source>
        <dbReference type="Proteomes" id="UP001175227"/>
    </source>
</evidence>
<reference evidence="2" key="1">
    <citation type="submission" date="2023-06" db="EMBL/GenBank/DDBJ databases">
        <authorList>
            <consortium name="Lawrence Berkeley National Laboratory"/>
            <person name="Ahrendt S."/>
            <person name="Sahu N."/>
            <person name="Indic B."/>
            <person name="Wong-Bajracharya J."/>
            <person name="Merenyi Z."/>
            <person name="Ke H.-M."/>
            <person name="Monk M."/>
            <person name="Kocsube S."/>
            <person name="Drula E."/>
            <person name="Lipzen A."/>
            <person name="Balint B."/>
            <person name="Henrissat B."/>
            <person name="Andreopoulos B."/>
            <person name="Martin F.M."/>
            <person name="Harder C.B."/>
            <person name="Rigling D."/>
            <person name="Ford K.L."/>
            <person name="Foster G.D."/>
            <person name="Pangilinan J."/>
            <person name="Papanicolaou A."/>
            <person name="Barry K."/>
            <person name="LaButti K."/>
            <person name="Viragh M."/>
            <person name="Koriabine M."/>
            <person name="Yan M."/>
            <person name="Riley R."/>
            <person name="Champramary S."/>
            <person name="Plett K.L."/>
            <person name="Tsai I.J."/>
            <person name="Slot J."/>
            <person name="Sipos G."/>
            <person name="Plett J."/>
            <person name="Nagy L.G."/>
            <person name="Grigoriev I.V."/>
        </authorList>
    </citation>
    <scope>NUCLEOTIDE SEQUENCE</scope>
    <source>
        <strain evidence="2">ICMP 16352</strain>
    </source>
</reference>
<dbReference type="InterPro" id="IPR036523">
    <property type="entry name" value="SurE-like_sf"/>
</dbReference>
<name>A0AA39U9U3_9AGAR</name>
<organism evidence="2 3">
    <name type="scientific">Armillaria novae-zelandiae</name>
    <dbReference type="NCBI Taxonomy" id="153914"/>
    <lineage>
        <taxon>Eukaryota</taxon>
        <taxon>Fungi</taxon>
        <taxon>Dikarya</taxon>
        <taxon>Basidiomycota</taxon>
        <taxon>Agaricomycotina</taxon>
        <taxon>Agaricomycetes</taxon>
        <taxon>Agaricomycetidae</taxon>
        <taxon>Agaricales</taxon>
        <taxon>Marasmiineae</taxon>
        <taxon>Physalacriaceae</taxon>
        <taxon>Armillaria</taxon>
    </lineage>
</organism>
<dbReference type="InterPro" id="IPR002828">
    <property type="entry name" value="SurE-like_Pase/nucleotidase"/>
</dbReference>
<comment type="caution">
    <text evidence="2">The sequence shown here is derived from an EMBL/GenBank/DDBJ whole genome shotgun (WGS) entry which is preliminary data.</text>
</comment>
<evidence type="ECO:0000259" key="1">
    <source>
        <dbReference type="Pfam" id="PF01975"/>
    </source>
</evidence>
<dbReference type="InterPro" id="IPR027746">
    <property type="entry name" value="TTL"/>
</dbReference>
<feature type="domain" description="Survival protein SurE-like phosphatase/nucleotidase" evidence="1">
    <location>
        <begin position="8"/>
        <end position="250"/>
    </location>
</feature>
<sequence length="345" mass="37537">MASRAPTVLLTNDDGPPNPRDSPYVFGLYQHLTQTLGTTSCTGTIIYIVHRSISGWNVKVVLPSSQKSWIGKAYHIKEVTKGTYFYPKAPDGTGEVAVTSRPLKDGEIAEWILLDGTPATCANVGLHNLFPGQIDLVVSGPNLGRNSSSAFALSSGTVGAALSASLSQTRSIALSYGTVLHPTPITFFEPAHILGIRIIDHLWNNWGKDKGGLREDEVDLYNVNIPLIQELLTEEGLKICWTTMWRKSYGKLFKQLPAYDTSTAAGPDAPAITDGGVDRSSGLLFKWSPEMEGLIRPLESSLPVGSDGWAIHKGWVSVTPLCASFAEPPHPEVRDIEEKVWKMKL</sequence>
<dbReference type="Pfam" id="PF01975">
    <property type="entry name" value="SurE"/>
    <property type="match status" value="1"/>
</dbReference>
<protein>
    <submittedName>
        <fullName evidence="2">Survival protein sure-like phosphatase/nucleotidase</fullName>
    </submittedName>
</protein>
<dbReference type="PANTHER" id="PTHR47551:SF1">
    <property type="entry name" value="TUBULIN--TYROSINE LIGASE PBY1-RELATED"/>
    <property type="match status" value="1"/>
</dbReference>
<dbReference type="SUPFAM" id="SSF64167">
    <property type="entry name" value="SurE-like"/>
    <property type="match status" value="1"/>
</dbReference>
<dbReference type="EMBL" id="JAUEPR010000014">
    <property type="protein sequence ID" value="KAK0478483.1"/>
    <property type="molecule type" value="Genomic_DNA"/>
</dbReference>
<dbReference type="Gene3D" id="3.40.1210.10">
    <property type="entry name" value="Survival protein SurE-like phosphatase/nucleotidase"/>
    <property type="match status" value="1"/>
</dbReference>
<dbReference type="GO" id="GO:0016787">
    <property type="term" value="F:hydrolase activity"/>
    <property type="evidence" value="ECO:0007669"/>
    <property type="project" value="InterPro"/>
</dbReference>
<evidence type="ECO:0000313" key="2">
    <source>
        <dbReference type="EMBL" id="KAK0478483.1"/>
    </source>
</evidence>
<dbReference type="GO" id="GO:0000932">
    <property type="term" value="C:P-body"/>
    <property type="evidence" value="ECO:0007669"/>
    <property type="project" value="TreeGrafter"/>
</dbReference>
<dbReference type="AlphaFoldDB" id="A0AA39U9U3"/>
<dbReference type="PANTHER" id="PTHR47551">
    <property type="entry name" value="TUBULIN--TYROSINE LIGASE PBY1-RELATED"/>
    <property type="match status" value="1"/>
</dbReference>
<gene>
    <name evidence="2" type="ORF">IW261DRAFT_1366361</name>
</gene>
<keyword evidence="3" id="KW-1185">Reference proteome</keyword>
<accession>A0AA39U9U3</accession>
<proteinExistence type="predicted"/>